<proteinExistence type="inferred from homology"/>
<dbReference type="PANTHER" id="PTHR43071:SF1">
    <property type="entry name" value="2-AMINO-4-HYDROXY-6-HYDROXYMETHYLDIHYDROPTERIDINE PYROPHOSPHOKINASE"/>
    <property type="match status" value="1"/>
</dbReference>
<sequence>MIIIALGANLPAATGASPLATCQAAAAALAALPGLRLAALSRWYRTDPVPPLPGSPPYINGIARLEGTAPEPGELLRMLQRIEAGAGRERPFPNAPRTLDLDLIDVDGLRRAAPDPILPHPRAHLRRFVLEPLRDVAPGWVHPVLGRTVEALLEDLADQAPSVPVLAG</sequence>
<dbReference type="NCBIfam" id="TIGR01498">
    <property type="entry name" value="folK"/>
    <property type="match status" value="1"/>
</dbReference>
<accession>A0A327M1P4</accession>
<evidence type="ECO:0000256" key="5">
    <source>
        <dbReference type="ARBA" id="ARBA00022679"/>
    </source>
</evidence>
<dbReference type="PANTHER" id="PTHR43071">
    <property type="entry name" value="2-AMINO-4-HYDROXY-6-HYDROXYMETHYLDIHYDROPTERIDINE PYROPHOSPHOKINASE"/>
    <property type="match status" value="1"/>
</dbReference>
<name>A0A327M1P4_9PROT</name>
<comment type="function">
    <text evidence="10">Catalyzes the transfer of pyrophosphate from adenosine triphosphate (ATP) to 6-hydroxymethyl-7,8-dihydropterin, an enzymatic step in folate biosynthesis pathway.</text>
</comment>
<organism evidence="14 15">
    <name type="scientific">Roseicella frigidaeris</name>
    <dbReference type="NCBI Taxonomy" id="2230885"/>
    <lineage>
        <taxon>Bacteria</taxon>
        <taxon>Pseudomonadati</taxon>
        <taxon>Pseudomonadota</taxon>
        <taxon>Alphaproteobacteria</taxon>
        <taxon>Acetobacterales</taxon>
        <taxon>Roseomonadaceae</taxon>
        <taxon>Roseicella</taxon>
    </lineage>
</organism>
<dbReference type="OrthoDB" id="9808041at2"/>
<evidence type="ECO:0000256" key="8">
    <source>
        <dbReference type="ARBA" id="ARBA00022840"/>
    </source>
</evidence>
<keyword evidence="6" id="KW-0547">Nucleotide-binding</keyword>
<dbReference type="SUPFAM" id="SSF55083">
    <property type="entry name" value="6-hydroxymethyl-7,8-dihydropterin pyrophosphokinase, HPPK"/>
    <property type="match status" value="1"/>
</dbReference>
<dbReference type="CDD" id="cd00483">
    <property type="entry name" value="HPPK"/>
    <property type="match status" value="1"/>
</dbReference>
<dbReference type="GO" id="GO:0046656">
    <property type="term" value="P:folic acid biosynthetic process"/>
    <property type="evidence" value="ECO:0007669"/>
    <property type="project" value="UniProtKB-KW"/>
</dbReference>
<evidence type="ECO:0000256" key="12">
    <source>
        <dbReference type="ARBA" id="ARBA00033413"/>
    </source>
</evidence>
<dbReference type="GO" id="GO:0003848">
    <property type="term" value="F:2-amino-4-hydroxy-6-hydroxymethyldihydropteridine diphosphokinase activity"/>
    <property type="evidence" value="ECO:0007669"/>
    <property type="project" value="UniProtKB-EC"/>
</dbReference>
<keyword evidence="5 14" id="KW-0808">Transferase</keyword>
<evidence type="ECO:0000256" key="10">
    <source>
        <dbReference type="ARBA" id="ARBA00029409"/>
    </source>
</evidence>
<dbReference type="InterPro" id="IPR000550">
    <property type="entry name" value="Hppk"/>
</dbReference>
<dbReference type="EC" id="2.7.6.3" evidence="3"/>
<feature type="domain" description="7,8-dihydro-6-hydroxymethylpterin-pyrophosphokinase" evidence="13">
    <location>
        <begin position="3"/>
        <end position="138"/>
    </location>
</feature>
<evidence type="ECO:0000256" key="7">
    <source>
        <dbReference type="ARBA" id="ARBA00022777"/>
    </source>
</evidence>
<gene>
    <name evidence="14" type="primary">folK</name>
    <name evidence="14" type="ORF">DOO78_21840</name>
</gene>
<evidence type="ECO:0000256" key="2">
    <source>
        <dbReference type="ARBA" id="ARBA00005810"/>
    </source>
</evidence>
<dbReference type="EMBL" id="QLIX01000024">
    <property type="protein sequence ID" value="RAI56255.1"/>
    <property type="molecule type" value="Genomic_DNA"/>
</dbReference>
<keyword evidence="9" id="KW-0289">Folate biosynthesis</keyword>
<dbReference type="Pfam" id="PF01288">
    <property type="entry name" value="HPPK"/>
    <property type="match status" value="1"/>
</dbReference>
<evidence type="ECO:0000256" key="4">
    <source>
        <dbReference type="ARBA" id="ARBA00016218"/>
    </source>
</evidence>
<evidence type="ECO:0000313" key="15">
    <source>
        <dbReference type="Proteomes" id="UP000249065"/>
    </source>
</evidence>
<keyword evidence="8" id="KW-0067">ATP-binding</keyword>
<dbReference type="GO" id="GO:0016301">
    <property type="term" value="F:kinase activity"/>
    <property type="evidence" value="ECO:0007669"/>
    <property type="project" value="UniProtKB-KW"/>
</dbReference>
<dbReference type="Gene3D" id="3.30.70.560">
    <property type="entry name" value="7,8-Dihydro-6-hydroxymethylpterin-pyrophosphokinase HPPK"/>
    <property type="match status" value="1"/>
</dbReference>
<evidence type="ECO:0000256" key="1">
    <source>
        <dbReference type="ARBA" id="ARBA00005051"/>
    </source>
</evidence>
<evidence type="ECO:0000256" key="3">
    <source>
        <dbReference type="ARBA" id="ARBA00013253"/>
    </source>
</evidence>
<dbReference type="InterPro" id="IPR035907">
    <property type="entry name" value="Hppk_sf"/>
</dbReference>
<evidence type="ECO:0000256" key="11">
    <source>
        <dbReference type="ARBA" id="ARBA00029766"/>
    </source>
</evidence>
<dbReference type="GO" id="GO:0046654">
    <property type="term" value="P:tetrahydrofolate biosynthetic process"/>
    <property type="evidence" value="ECO:0007669"/>
    <property type="project" value="UniProtKB-UniPathway"/>
</dbReference>
<dbReference type="Proteomes" id="UP000249065">
    <property type="component" value="Unassembled WGS sequence"/>
</dbReference>
<comment type="pathway">
    <text evidence="1">Cofactor biosynthesis; tetrahydrofolate biosynthesis; 2-amino-4-hydroxy-6-hydroxymethyl-7,8-dihydropteridine diphosphate from 7,8-dihydroneopterin triphosphate: step 4/4.</text>
</comment>
<reference evidence="15" key="1">
    <citation type="submission" date="2018-06" db="EMBL/GenBank/DDBJ databases">
        <authorList>
            <person name="Khan S.A."/>
        </authorList>
    </citation>
    <scope>NUCLEOTIDE SEQUENCE [LARGE SCALE GENOMIC DNA]</scope>
    <source>
        <strain evidence="15">DB-1506</strain>
    </source>
</reference>
<keyword evidence="15" id="KW-1185">Reference proteome</keyword>
<evidence type="ECO:0000313" key="14">
    <source>
        <dbReference type="EMBL" id="RAI56255.1"/>
    </source>
</evidence>
<protein>
    <recommendedName>
        <fullName evidence="4">2-amino-4-hydroxy-6-hydroxymethyldihydropteridine pyrophosphokinase</fullName>
        <ecNumber evidence="3">2.7.6.3</ecNumber>
    </recommendedName>
    <alternativeName>
        <fullName evidence="11">6-hydroxymethyl-7,8-dihydropterin pyrophosphokinase</fullName>
    </alternativeName>
    <alternativeName>
        <fullName evidence="12">7,8-dihydro-6-hydroxymethylpterin-pyrophosphokinase</fullName>
    </alternativeName>
</protein>
<dbReference type="GO" id="GO:0005524">
    <property type="term" value="F:ATP binding"/>
    <property type="evidence" value="ECO:0007669"/>
    <property type="project" value="UniProtKB-KW"/>
</dbReference>
<evidence type="ECO:0000256" key="6">
    <source>
        <dbReference type="ARBA" id="ARBA00022741"/>
    </source>
</evidence>
<evidence type="ECO:0000256" key="9">
    <source>
        <dbReference type="ARBA" id="ARBA00022909"/>
    </source>
</evidence>
<keyword evidence="7 14" id="KW-0418">Kinase</keyword>
<dbReference type="AlphaFoldDB" id="A0A327M1P4"/>
<comment type="similarity">
    <text evidence="2">Belongs to the HPPK family.</text>
</comment>
<comment type="caution">
    <text evidence="14">The sequence shown here is derived from an EMBL/GenBank/DDBJ whole genome shotgun (WGS) entry which is preliminary data.</text>
</comment>
<evidence type="ECO:0000259" key="13">
    <source>
        <dbReference type="Pfam" id="PF01288"/>
    </source>
</evidence>
<dbReference type="UniPathway" id="UPA00077">
    <property type="reaction ID" value="UER00155"/>
</dbReference>
<dbReference type="RefSeq" id="WP_111472000.1">
    <property type="nucleotide sequence ID" value="NZ_QLIX01000024.1"/>
</dbReference>